<evidence type="ECO:0000313" key="2">
    <source>
        <dbReference type="Proteomes" id="UP001374893"/>
    </source>
</evidence>
<name>A0ABM7R6Z2_9BACT</name>
<reference evidence="1 2" key="1">
    <citation type="submission" date="2021-06" db="EMBL/GenBank/DDBJ databases">
        <title>Complete genome of Haloferula helveola possessing various polysaccharide degrading enzymes.</title>
        <authorList>
            <person name="Takami H."/>
            <person name="Huang C."/>
            <person name="Hamasaki K."/>
        </authorList>
    </citation>
    <scope>NUCLEOTIDE SEQUENCE [LARGE SCALE GENOMIC DNA]</scope>
    <source>
        <strain evidence="1 2">CN-1</strain>
    </source>
</reference>
<dbReference type="NCBIfam" id="NF047539">
    <property type="entry name" value="XAC2610_fam"/>
    <property type="match status" value="1"/>
</dbReference>
<dbReference type="Proteomes" id="UP001374893">
    <property type="component" value="Chromosome"/>
</dbReference>
<dbReference type="InterPro" id="IPR058087">
    <property type="entry name" value="XAC2610_dom"/>
</dbReference>
<sequence>MKPILALLLTAVVSQANPKQPFDFNFDGHEDYRVLTFSNSKSSLFDVFIFDPKSGKHVKDAVLSGTIYPTPDPKAEEVRCQFTGGHSGALFVADVYRWTGEKFEYVRNERQDSITIGDQIHYVLAKSVIKEGKPLVVSIETAKPHWAE</sequence>
<evidence type="ECO:0000313" key="1">
    <source>
        <dbReference type="EMBL" id="BCX46393.1"/>
    </source>
</evidence>
<gene>
    <name evidence="1" type="ORF">HAHE_03010</name>
</gene>
<protein>
    <submittedName>
        <fullName evidence="1">Nitriter reductase</fullName>
    </submittedName>
</protein>
<dbReference type="RefSeq" id="WP_338687956.1">
    <property type="nucleotide sequence ID" value="NZ_AP024702.1"/>
</dbReference>
<proteinExistence type="predicted"/>
<organism evidence="1 2">
    <name type="scientific">Haloferula helveola</name>
    <dbReference type="NCBI Taxonomy" id="490095"/>
    <lineage>
        <taxon>Bacteria</taxon>
        <taxon>Pseudomonadati</taxon>
        <taxon>Verrucomicrobiota</taxon>
        <taxon>Verrucomicrobiia</taxon>
        <taxon>Verrucomicrobiales</taxon>
        <taxon>Verrucomicrobiaceae</taxon>
        <taxon>Haloferula</taxon>
    </lineage>
</organism>
<dbReference type="EMBL" id="AP024702">
    <property type="protein sequence ID" value="BCX46393.1"/>
    <property type="molecule type" value="Genomic_DNA"/>
</dbReference>
<accession>A0ABM7R6Z2</accession>
<keyword evidence="2" id="KW-1185">Reference proteome</keyword>